<evidence type="ECO:0000256" key="3">
    <source>
        <dbReference type="ARBA" id="ARBA00022576"/>
    </source>
</evidence>
<dbReference type="CDD" id="cd00609">
    <property type="entry name" value="AAT_like"/>
    <property type="match status" value="1"/>
</dbReference>
<dbReference type="EMBL" id="LAZR01000019">
    <property type="protein sequence ID" value="KKO05337.1"/>
    <property type="molecule type" value="Genomic_DNA"/>
</dbReference>
<dbReference type="PANTHER" id="PTHR46383:SF2">
    <property type="entry name" value="AMINOTRANSFERASE"/>
    <property type="match status" value="1"/>
</dbReference>
<evidence type="ECO:0000313" key="7">
    <source>
        <dbReference type="EMBL" id="KKO05337.1"/>
    </source>
</evidence>
<dbReference type="PANTHER" id="PTHR46383">
    <property type="entry name" value="ASPARTATE AMINOTRANSFERASE"/>
    <property type="match status" value="1"/>
</dbReference>
<dbReference type="InterPro" id="IPR004839">
    <property type="entry name" value="Aminotransferase_I/II_large"/>
</dbReference>
<organism evidence="7">
    <name type="scientific">marine sediment metagenome</name>
    <dbReference type="NCBI Taxonomy" id="412755"/>
    <lineage>
        <taxon>unclassified sequences</taxon>
        <taxon>metagenomes</taxon>
        <taxon>ecological metagenomes</taxon>
    </lineage>
</organism>
<accession>A0A0F9Y0L7</accession>
<dbReference type="SUPFAM" id="SSF53383">
    <property type="entry name" value="PLP-dependent transferases"/>
    <property type="match status" value="1"/>
</dbReference>
<dbReference type="PROSITE" id="PS00105">
    <property type="entry name" value="AA_TRANSFER_CLASS_1"/>
    <property type="match status" value="1"/>
</dbReference>
<evidence type="ECO:0000256" key="4">
    <source>
        <dbReference type="ARBA" id="ARBA00022679"/>
    </source>
</evidence>
<dbReference type="PRINTS" id="PR00753">
    <property type="entry name" value="ACCSYNTHASE"/>
</dbReference>
<dbReference type="GO" id="GO:0008483">
    <property type="term" value="F:transaminase activity"/>
    <property type="evidence" value="ECO:0007669"/>
    <property type="project" value="UniProtKB-KW"/>
</dbReference>
<dbReference type="AlphaFoldDB" id="A0A0F9Y0L7"/>
<gene>
    <name evidence="7" type="ORF">LCGC14_0076080</name>
</gene>
<keyword evidence="4" id="KW-0808">Transferase</keyword>
<dbReference type="Gene3D" id="3.40.640.10">
    <property type="entry name" value="Type I PLP-dependent aspartate aminotransferase-like (Major domain)"/>
    <property type="match status" value="1"/>
</dbReference>
<comment type="caution">
    <text evidence="7">The sequence shown here is derived from an EMBL/GenBank/DDBJ whole genome shotgun (WGS) entry which is preliminary data.</text>
</comment>
<dbReference type="GO" id="GO:0006520">
    <property type="term" value="P:amino acid metabolic process"/>
    <property type="evidence" value="ECO:0007669"/>
    <property type="project" value="InterPro"/>
</dbReference>
<dbReference type="InterPro" id="IPR015424">
    <property type="entry name" value="PyrdxlP-dep_Trfase"/>
</dbReference>
<evidence type="ECO:0000256" key="5">
    <source>
        <dbReference type="ARBA" id="ARBA00022898"/>
    </source>
</evidence>
<evidence type="ECO:0000256" key="1">
    <source>
        <dbReference type="ARBA" id="ARBA00001933"/>
    </source>
</evidence>
<name>A0A0F9Y0L7_9ZZZZ</name>
<dbReference type="Pfam" id="PF00155">
    <property type="entry name" value="Aminotran_1_2"/>
    <property type="match status" value="1"/>
</dbReference>
<proteinExistence type="inferred from homology"/>
<evidence type="ECO:0000256" key="2">
    <source>
        <dbReference type="ARBA" id="ARBA00007441"/>
    </source>
</evidence>
<dbReference type="InterPro" id="IPR050596">
    <property type="entry name" value="AspAT/PAT-like"/>
</dbReference>
<reference evidence="7" key="1">
    <citation type="journal article" date="2015" name="Nature">
        <title>Complex archaea that bridge the gap between prokaryotes and eukaryotes.</title>
        <authorList>
            <person name="Spang A."/>
            <person name="Saw J.H."/>
            <person name="Jorgensen S.L."/>
            <person name="Zaremba-Niedzwiedzka K."/>
            <person name="Martijn J."/>
            <person name="Lind A.E."/>
            <person name="van Eijk R."/>
            <person name="Schleper C."/>
            <person name="Guy L."/>
            <person name="Ettema T.J."/>
        </authorList>
    </citation>
    <scope>NUCLEOTIDE SEQUENCE</scope>
</reference>
<dbReference type="InterPro" id="IPR004838">
    <property type="entry name" value="NHTrfase_class1_PyrdxlP-BS"/>
</dbReference>
<protein>
    <recommendedName>
        <fullName evidence="6">Aminotransferase class I/classII large domain-containing protein</fullName>
    </recommendedName>
</protein>
<sequence length="427" mass="46178">MLCSPLLGTPLLFTADGALCRPIMSVIKRMSDFTPVAADRARLVNPFRVMDVLERARQLETAGGDIVHLEVGEPDFATAPQIVTAGVKALQGGHTAYTPAAGLPALRERIAEFYAGHHGVTVDPSRILVTPGASGALVLASNLLLNSGDTVLMPDPSYPCNRNYVHLVGARAALIPPASPGRPAPSLAQLDSAYNPTVKGLWLASPANPTGAVIHETEMQALSDWAAKRRVHLLMDEIYQGLDYAENPSATRAMGNLPSALKCNPENLVVNSFSKYFGMTGWRVGWLVVPQALAATANILAQNLFIAAPTPAQHAALRAFDDDVIAVLEQRRDAFRQRRDFLCDALRSIGFSLPWQADGAFYCYAGIERFADDSEAFCRMLLEEHGVAVTPGTDFGDHDANSYVRFAFTSAMPRLELAVQRLQRALD</sequence>
<keyword evidence="3" id="KW-0032">Aminotransferase</keyword>
<feature type="domain" description="Aminotransferase class I/classII large" evidence="6">
    <location>
        <begin position="65"/>
        <end position="414"/>
    </location>
</feature>
<comment type="cofactor">
    <cofactor evidence="1">
        <name>pyridoxal 5'-phosphate</name>
        <dbReference type="ChEBI" id="CHEBI:597326"/>
    </cofactor>
</comment>
<dbReference type="InterPro" id="IPR015421">
    <property type="entry name" value="PyrdxlP-dep_Trfase_major"/>
</dbReference>
<comment type="similarity">
    <text evidence="2">Belongs to the class-I pyridoxal-phosphate-dependent aminotransferase family.</text>
</comment>
<evidence type="ECO:0000259" key="6">
    <source>
        <dbReference type="Pfam" id="PF00155"/>
    </source>
</evidence>
<dbReference type="GO" id="GO:0030170">
    <property type="term" value="F:pyridoxal phosphate binding"/>
    <property type="evidence" value="ECO:0007669"/>
    <property type="project" value="InterPro"/>
</dbReference>
<keyword evidence="5" id="KW-0663">Pyridoxal phosphate</keyword>